<keyword evidence="1" id="KW-0808">Transferase</keyword>
<evidence type="ECO:0000256" key="1">
    <source>
        <dbReference type="RuleBase" id="RU367103"/>
    </source>
</evidence>
<protein>
    <recommendedName>
        <fullName evidence="1">tRNA:m(4)X modification enzyme TRM13</fullName>
        <ecNumber evidence="1">2.1.1.225</ecNumber>
    </recommendedName>
</protein>
<accession>A0A146K9Y0</accession>
<proteinExistence type="inferred from homology"/>
<feature type="non-terminal residue" evidence="3">
    <location>
        <position position="1"/>
    </location>
</feature>
<evidence type="ECO:0000313" key="3">
    <source>
        <dbReference type="EMBL" id="JAP92316.1"/>
    </source>
</evidence>
<name>A0A146K9Y0_9EUKA</name>
<feature type="domain" description="Methyltransferase TRM13" evidence="2">
    <location>
        <begin position="38"/>
        <end position="162"/>
    </location>
</feature>
<sequence>QVVDLRDYMVDEYFKYKLIKNLLQLTKSQNKGLQTEPANSQKILIGKHLCGGATDCVLSYKDIKCFAIALCCHCKSDGRGYINQQLFKELGLSQQQFDRLHRATSWQFAFCKRELSDMQKLKQQCGVKCRRMLDVGRLVWLREQGYQAKIVQYCDVEHSPEN</sequence>
<dbReference type="GO" id="GO:0106050">
    <property type="term" value="F:tRNA 2'-O-methyltransferase activity"/>
    <property type="evidence" value="ECO:0007669"/>
    <property type="project" value="UniProtKB-UniRule"/>
</dbReference>
<comment type="catalytic activity">
    <reaction evidence="1">
        <text>cytidine(4) in tRNA(Pro) + S-adenosyl-L-methionine = 2'-O-methylcytidine(4) in tRNA(Pro) + S-adenosyl-L-homocysteine + H(+)</text>
        <dbReference type="Rhea" id="RHEA:32767"/>
        <dbReference type="Rhea" id="RHEA-COMP:10397"/>
        <dbReference type="Rhea" id="RHEA-COMP:10398"/>
        <dbReference type="ChEBI" id="CHEBI:15378"/>
        <dbReference type="ChEBI" id="CHEBI:57856"/>
        <dbReference type="ChEBI" id="CHEBI:59789"/>
        <dbReference type="ChEBI" id="CHEBI:74495"/>
        <dbReference type="ChEBI" id="CHEBI:82748"/>
        <dbReference type="EC" id="2.1.1.225"/>
    </reaction>
</comment>
<dbReference type="EC" id="2.1.1.225" evidence="1"/>
<comment type="function">
    <text evidence="1">tRNA methylase which 2'-O-methylates cytidine(4) in tRNA(Pro) and tRNA(Gly)(GCC), and adenosine(4) in tRNA(His).</text>
</comment>
<comment type="catalytic activity">
    <reaction evidence="1">
        <text>adenosine(4) in tRNA(His) + S-adenosyl-L-methionine = 2'-O-methyladenosine(4) in tRNA(His) + S-adenosyl-L-homocysteine + H(+)</text>
        <dbReference type="Rhea" id="RHEA:43196"/>
        <dbReference type="Rhea" id="RHEA-COMP:10401"/>
        <dbReference type="Rhea" id="RHEA-COMP:10402"/>
        <dbReference type="ChEBI" id="CHEBI:15378"/>
        <dbReference type="ChEBI" id="CHEBI:57856"/>
        <dbReference type="ChEBI" id="CHEBI:59789"/>
        <dbReference type="ChEBI" id="CHEBI:74411"/>
        <dbReference type="ChEBI" id="CHEBI:74477"/>
        <dbReference type="EC" id="2.1.1.225"/>
    </reaction>
</comment>
<keyword evidence="1" id="KW-0819">tRNA processing</keyword>
<keyword evidence="1" id="KW-0949">S-adenosyl-L-methionine</keyword>
<dbReference type="PANTHER" id="PTHR12998">
    <property type="entry name" value="TRNA:M(4)X MODIFICATION ENZYME TRM13 HOMOLOG"/>
    <property type="match status" value="1"/>
</dbReference>
<reference evidence="3" key="1">
    <citation type="submission" date="2015-07" db="EMBL/GenBank/DDBJ databases">
        <title>Adaptation to a free-living lifestyle via gene acquisitions in the diplomonad Trepomonas sp. PC1.</title>
        <authorList>
            <person name="Xu F."/>
            <person name="Jerlstrom-Hultqvist J."/>
            <person name="Kolisko M."/>
            <person name="Simpson A.G.B."/>
            <person name="Roger A.J."/>
            <person name="Svard S.G."/>
            <person name="Andersson J.O."/>
        </authorList>
    </citation>
    <scope>NUCLEOTIDE SEQUENCE</scope>
    <source>
        <strain evidence="3">PC1</strain>
    </source>
</reference>
<evidence type="ECO:0000259" key="2">
    <source>
        <dbReference type="Pfam" id="PF05206"/>
    </source>
</evidence>
<dbReference type="Pfam" id="PF05206">
    <property type="entry name" value="TRM13"/>
    <property type="match status" value="1"/>
</dbReference>
<feature type="non-terminal residue" evidence="3">
    <location>
        <position position="162"/>
    </location>
</feature>
<organism evidence="3">
    <name type="scientific">Trepomonas sp. PC1</name>
    <dbReference type="NCBI Taxonomy" id="1076344"/>
    <lineage>
        <taxon>Eukaryota</taxon>
        <taxon>Metamonada</taxon>
        <taxon>Diplomonadida</taxon>
        <taxon>Hexamitidae</taxon>
        <taxon>Hexamitinae</taxon>
        <taxon>Trepomonas</taxon>
    </lineage>
</organism>
<keyword evidence="1" id="KW-0863">Zinc-finger</keyword>
<keyword evidence="1" id="KW-0862">Zinc</keyword>
<dbReference type="InterPro" id="IPR007871">
    <property type="entry name" value="Methyltransferase_TRM13"/>
</dbReference>
<keyword evidence="1" id="KW-0489">Methyltransferase</keyword>
<dbReference type="PANTHER" id="PTHR12998:SF0">
    <property type="entry name" value="TRNA:M(4)X MODIFICATION ENZYME TRM13 HOMOLOG"/>
    <property type="match status" value="1"/>
</dbReference>
<dbReference type="EMBL" id="GDID01004290">
    <property type="protein sequence ID" value="JAP92316.1"/>
    <property type="molecule type" value="Transcribed_RNA"/>
</dbReference>
<keyword evidence="1" id="KW-0479">Metal-binding</keyword>
<comment type="catalytic activity">
    <reaction evidence="1">
        <text>cytidine(4) in tRNA(Gly)(GCC) + S-adenosyl-L-methionine = 2'-O-methylcytidine(4) in tRNA(Gly)(GCC) + S-adenosyl-L-homocysteine + H(+)</text>
        <dbReference type="Rhea" id="RHEA:43192"/>
        <dbReference type="Rhea" id="RHEA-COMP:10399"/>
        <dbReference type="Rhea" id="RHEA-COMP:10400"/>
        <dbReference type="ChEBI" id="CHEBI:15378"/>
        <dbReference type="ChEBI" id="CHEBI:57856"/>
        <dbReference type="ChEBI" id="CHEBI:59789"/>
        <dbReference type="ChEBI" id="CHEBI:74495"/>
        <dbReference type="ChEBI" id="CHEBI:82748"/>
        <dbReference type="EC" id="2.1.1.225"/>
    </reaction>
</comment>
<dbReference type="AlphaFoldDB" id="A0A146K9Y0"/>
<dbReference type="GO" id="GO:0030488">
    <property type="term" value="P:tRNA methylation"/>
    <property type="evidence" value="ECO:0007669"/>
    <property type="project" value="InterPro"/>
</dbReference>
<dbReference type="GO" id="GO:0008270">
    <property type="term" value="F:zinc ion binding"/>
    <property type="evidence" value="ECO:0007669"/>
    <property type="project" value="UniProtKB-KW"/>
</dbReference>
<dbReference type="InterPro" id="IPR039044">
    <property type="entry name" value="Trm13"/>
</dbReference>
<gene>
    <name evidence="3" type="ORF">TPC1_15783</name>
</gene>
<comment type="similarity">
    <text evidence="1">Belongs to the methyltransferase TRM13 family.</text>
</comment>